<dbReference type="Gene3D" id="1.40.20.10">
    <property type="entry name" value="CHAD domain"/>
    <property type="match status" value="1"/>
</dbReference>
<dbReference type="InterPro" id="IPR007899">
    <property type="entry name" value="CHAD_dom"/>
</dbReference>
<evidence type="ECO:0000259" key="1">
    <source>
        <dbReference type="PROSITE" id="PS51708"/>
    </source>
</evidence>
<dbReference type="AlphaFoldDB" id="A0A7Z0VL69"/>
<dbReference type="RefSeq" id="WP_069124710.1">
    <property type="nucleotide sequence ID" value="NZ_MARB01000010.1"/>
</dbReference>
<proteinExistence type="predicted"/>
<dbReference type="PROSITE" id="PS51708">
    <property type="entry name" value="CHAD"/>
    <property type="match status" value="1"/>
</dbReference>
<dbReference type="Proteomes" id="UP000094769">
    <property type="component" value="Unassembled WGS sequence"/>
</dbReference>
<dbReference type="PANTHER" id="PTHR39339:SF1">
    <property type="entry name" value="CHAD DOMAIN-CONTAINING PROTEIN"/>
    <property type="match status" value="1"/>
</dbReference>
<dbReference type="InterPro" id="IPR038186">
    <property type="entry name" value="CHAD_dom_sf"/>
</dbReference>
<evidence type="ECO:0000313" key="2">
    <source>
        <dbReference type="EMBL" id="ODJ87697.1"/>
    </source>
</evidence>
<evidence type="ECO:0000313" key="3">
    <source>
        <dbReference type="Proteomes" id="UP000094769"/>
    </source>
</evidence>
<sequence>MTKKNKSPAPIDTDQTVSEAVQIILKHNYNYLLAWEQSARSWDDIEGVHQTRVAFRRMRSALSAFRAAIPRKVSKPWSNELRDLASQLGMARDLDVFIDEGLGAILGKLPLRGEEGVTQIAHQHREQAYLQVNAMLDSDQYKHFKDNFPLWIDGKEWEQAELKIKHRNNLSTNIVPFSRKLLDSLERGVLEAGSHVNKESAHEMHKLRIECKKLRYAAEFFIPVLKGLDDFIRHMKRLQDLLGILNDVSVMKHLLDIMMENEDNHEVLEYAGGLVGWRTRQYYEMLDTFDDRWEEFINAKQPWWRKYP</sequence>
<dbReference type="OrthoDB" id="9810154at2"/>
<keyword evidence="3" id="KW-1185">Reference proteome</keyword>
<dbReference type="SMART" id="SM00880">
    <property type="entry name" value="CHAD"/>
    <property type="match status" value="1"/>
</dbReference>
<dbReference type="EMBL" id="MARB01000010">
    <property type="protein sequence ID" value="ODJ87697.1"/>
    <property type="molecule type" value="Genomic_DNA"/>
</dbReference>
<reference evidence="2 3" key="1">
    <citation type="submission" date="2016-06" db="EMBL/GenBank/DDBJ databases">
        <title>Genome sequence of endosymbiont of Candidatus Endolucinida thiodiazotropha.</title>
        <authorList>
            <person name="Poehlein A."/>
            <person name="Koenig S."/>
            <person name="Heiden S.E."/>
            <person name="Thuermer A."/>
            <person name="Voget S."/>
            <person name="Daniel R."/>
            <person name="Markert S."/>
            <person name="Gros O."/>
            <person name="Schweder T."/>
        </authorList>
    </citation>
    <scope>NUCLEOTIDE SEQUENCE [LARGE SCALE GENOMIC DNA]</scope>
    <source>
        <strain evidence="2 3">COS</strain>
    </source>
</reference>
<comment type="caution">
    <text evidence="2">The sequence shown here is derived from an EMBL/GenBank/DDBJ whole genome shotgun (WGS) entry which is preliminary data.</text>
</comment>
<dbReference type="PANTHER" id="PTHR39339">
    <property type="entry name" value="SLR1444 PROTEIN"/>
    <property type="match status" value="1"/>
</dbReference>
<gene>
    <name evidence="2" type="ORF">CODIS_21140</name>
</gene>
<protein>
    <submittedName>
        <fullName evidence="2">CHAD domain protein</fullName>
    </submittedName>
</protein>
<accession>A0A7Z0VL69</accession>
<dbReference type="Pfam" id="PF05235">
    <property type="entry name" value="CHAD"/>
    <property type="match status" value="1"/>
</dbReference>
<feature type="domain" description="CHAD" evidence="1">
    <location>
        <begin position="14"/>
        <end position="298"/>
    </location>
</feature>
<organism evidence="2 3">
    <name type="scientific">Candidatus Thiodiazotropha endolucinida</name>
    <dbReference type="NCBI Taxonomy" id="1655433"/>
    <lineage>
        <taxon>Bacteria</taxon>
        <taxon>Pseudomonadati</taxon>
        <taxon>Pseudomonadota</taxon>
        <taxon>Gammaproteobacteria</taxon>
        <taxon>Chromatiales</taxon>
        <taxon>Sedimenticolaceae</taxon>
        <taxon>Candidatus Thiodiazotropha</taxon>
    </lineage>
</organism>
<name>A0A7Z0VL69_9GAMM</name>